<dbReference type="InterPro" id="IPR008972">
    <property type="entry name" value="Cupredoxin"/>
</dbReference>
<feature type="domain" description="Plastocyanin-like" evidence="6">
    <location>
        <begin position="453"/>
        <end position="569"/>
    </location>
</feature>
<protein>
    <submittedName>
        <fullName evidence="8">Copper resistance protein CopA</fullName>
    </submittedName>
</protein>
<dbReference type="InterPro" id="IPR011706">
    <property type="entry name" value="Cu-oxidase_C"/>
</dbReference>
<evidence type="ECO:0000313" key="8">
    <source>
        <dbReference type="EMBL" id="GBQ05129.1"/>
    </source>
</evidence>
<feature type="domain" description="Plastocyanin-like" evidence="5">
    <location>
        <begin position="230"/>
        <end position="335"/>
    </location>
</feature>
<dbReference type="InterPro" id="IPR011707">
    <property type="entry name" value="Cu-oxidase-like_N"/>
</dbReference>
<gene>
    <name evidence="8" type="ORF">AA15669_0319</name>
</gene>
<evidence type="ECO:0000256" key="2">
    <source>
        <dbReference type="ARBA" id="ARBA00023002"/>
    </source>
</evidence>
<dbReference type="PROSITE" id="PS00080">
    <property type="entry name" value="MULTICOPPER_OXIDASE2"/>
    <property type="match status" value="1"/>
</dbReference>
<dbReference type="Gene3D" id="2.60.40.420">
    <property type="entry name" value="Cupredoxins - blue copper proteins"/>
    <property type="match status" value="3"/>
</dbReference>
<keyword evidence="9" id="KW-1185">Reference proteome</keyword>
<keyword evidence="4" id="KW-0732">Signal</keyword>
<evidence type="ECO:0000259" key="7">
    <source>
        <dbReference type="Pfam" id="PF07732"/>
    </source>
</evidence>
<dbReference type="Pfam" id="PF07731">
    <property type="entry name" value="Cu-oxidase_2"/>
    <property type="match status" value="1"/>
</dbReference>
<dbReference type="PANTHER" id="PTHR11709">
    <property type="entry name" value="MULTI-COPPER OXIDASE"/>
    <property type="match status" value="1"/>
</dbReference>
<dbReference type="InterPro" id="IPR001117">
    <property type="entry name" value="Cu-oxidase_2nd"/>
</dbReference>
<evidence type="ECO:0000256" key="1">
    <source>
        <dbReference type="ARBA" id="ARBA00022723"/>
    </source>
</evidence>
<feature type="signal peptide" evidence="4">
    <location>
        <begin position="1"/>
        <end position="26"/>
    </location>
</feature>
<dbReference type="CDD" id="cd13874">
    <property type="entry name" value="CuRO_2_CopA"/>
    <property type="match status" value="1"/>
</dbReference>
<accession>A0ABQ0NXG0</accession>
<sequence>MSSFALSRRHMLAGLGAVGFVPSALAHTVSSSEAIFELHITRRSAQFGAVTGPIYCINGSFPGPTLRWKEGQEVTIHVVNHLDEPTSLHWHGIRLPADQDGVPGLSFAGIPAGGRFTYHFPVQQSGTYWYHSHSGGQEPNGLSGALIIEPAGEDPLPPSERDYVIFLSDWSDVPPADIISNLKMQSDYYTFRQRSVQSLPHESRVEGGLGHAFGDRLRWSQMRMAATDISDVSGVVYQYLLNGKRHQERWEGLFHPGERVKLRVINGSAMTLFDVRVSGLEMVVVEADGNPIEPVTVDEFRIGNGETYTVLVRPKEDKAYTVFAQSEDRTGFAAGTLAPRPSLQGPIPAMDPRPVRGMADMGMGSMGAMPAKGKMAGMMMGMDGMERPSSTLPAGEAEEIDDPGLPPLNVENQNIAQHPLDRTMSPGDGLEKTGRRVLSYSQLRARRPSPDPRPPSRELILHLTGNMERYIWGFNGRKFSESGPIRLRRNERVRFTIINDTMMEHPLHLHGLWGELENGQGEYRPFKHTIITQPGSITRSLITADAPGRWAYHCHLMYHMDTGMFRIVEVV</sequence>
<dbReference type="InterPro" id="IPR006376">
    <property type="entry name" value="Cu-R_CopA"/>
</dbReference>
<keyword evidence="1" id="KW-0479">Metal-binding</keyword>
<dbReference type="InterPro" id="IPR034282">
    <property type="entry name" value="CuRO_2_CopA"/>
</dbReference>
<dbReference type="RefSeq" id="WP_018979865.1">
    <property type="nucleotide sequence ID" value="NZ_BAQD01000003.1"/>
</dbReference>
<dbReference type="PANTHER" id="PTHR11709:SF394">
    <property type="entry name" value="FI03373P-RELATED"/>
    <property type="match status" value="1"/>
</dbReference>
<evidence type="ECO:0000259" key="5">
    <source>
        <dbReference type="Pfam" id="PF00394"/>
    </source>
</evidence>
<dbReference type="Proteomes" id="UP001062901">
    <property type="component" value="Unassembled WGS sequence"/>
</dbReference>
<dbReference type="InterPro" id="IPR045087">
    <property type="entry name" value="Cu-oxidase_fam"/>
</dbReference>
<feature type="domain" description="Plastocyanin-like" evidence="7">
    <location>
        <begin position="48"/>
        <end position="151"/>
    </location>
</feature>
<keyword evidence="3" id="KW-0186">Copper</keyword>
<dbReference type="CDD" id="cd13896">
    <property type="entry name" value="CuRO_3_CopA"/>
    <property type="match status" value="1"/>
</dbReference>
<organism evidence="8 9">
    <name type="scientific">Saccharibacter floricola DSM 15669</name>
    <dbReference type="NCBI Taxonomy" id="1123227"/>
    <lineage>
        <taxon>Bacteria</taxon>
        <taxon>Pseudomonadati</taxon>
        <taxon>Pseudomonadota</taxon>
        <taxon>Alphaproteobacteria</taxon>
        <taxon>Acetobacterales</taxon>
        <taxon>Acetobacteraceae</taxon>
        <taxon>Saccharibacter</taxon>
    </lineage>
</organism>
<dbReference type="PROSITE" id="PS51318">
    <property type="entry name" value="TAT"/>
    <property type="match status" value="1"/>
</dbReference>
<evidence type="ECO:0000259" key="6">
    <source>
        <dbReference type="Pfam" id="PF07731"/>
    </source>
</evidence>
<dbReference type="SUPFAM" id="SSF49503">
    <property type="entry name" value="Cupredoxins"/>
    <property type="match status" value="3"/>
</dbReference>
<evidence type="ECO:0000256" key="4">
    <source>
        <dbReference type="SAM" id="SignalP"/>
    </source>
</evidence>
<dbReference type="EMBL" id="BAQD01000003">
    <property type="protein sequence ID" value="GBQ05129.1"/>
    <property type="molecule type" value="Genomic_DNA"/>
</dbReference>
<keyword evidence="2" id="KW-0560">Oxidoreductase</keyword>
<feature type="chain" id="PRO_5045439143" evidence="4">
    <location>
        <begin position="27"/>
        <end position="571"/>
    </location>
</feature>
<dbReference type="NCBIfam" id="TIGR01480">
    <property type="entry name" value="copper_res_A"/>
    <property type="match status" value="1"/>
</dbReference>
<dbReference type="PROSITE" id="PS00079">
    <property type="entry name" value="MULTICOPPER_OXIDASE1"/>
    <property type="match status" value="1"/>
</dbReference>
<name>A0ABQ0NXG0_9PROT</name>
<proteinExistence type="predicted"/>
<dbReference type="InterPro" id="IPR034279">
    <property type="entry name" value="CuRO_3_CopA"/>
</dbReference>
<dbReference type="InterPro" id="IPR033138">
    <property type="entry name" value="Cu_oxidase_CS"/>
</dbReference>
<evidence type="ECO:0000256" key="3">
    <source>
        <dbReference type="ARBA" id="ARBA00023008"/>
    </source>
</evidence>
<dbReference type="Pfam" id="PF07732">
    <property type="entry name" value="Cu-oxidase_3"/>
    <property type="match status" value="1"/>
</dbReference>
<comment type="caution">
    <text evidence="8">The sequence shown here is derived from an EMBL/GenBank/DDBJ whole genome shotgun (WGS) entry which is preliminary data.</text>
</comment>
<reference evidence="8" key="1">
    <citation type="submission" date="2013-04" db="EMBL/GenBank/DDBJ databases">
        <title>The genome sequencing project of 58 acetic acid bacteria.</title>
        <authorList>
            <person name="Okamoto-Kainuma A."/>
            <person name="Ishikawa M."/>
            <person name="Umino S."/>
            <person name="Koizumi Y."/>
            <person name="Shiwa Y."/>
            <person name="Yoshikawa H."/>
            <person name="Matsutani M."/>
            <person name="Matsushita K."/>
        </authorList>
    </citation>
    <scope>NUCLEOTIDE SEQUENCE</scope>
    <source>
        <strain evidence="8">DSM 15669</strain>
    </source>
</reference>
<evidence type="ECO:0000313" key="9">
    <source>
        <dbReference type="Proteomes" id="UP001062901"/>
    </source>
</evidence>
<dbReference type="InterPro" id="IPR002355">
    <property type="entry name" value="Cu_oxidase_Cu_BS"/>
</dbReference>
<dbReference type="Pfam" id="PF00394">
    <property type="entry name" value="Cu-oxidase"/>
    <property type="match status" value="1"/>
</dbReference>
<dbReference type="InterPro" id="IPR006311">
    <property type="entry name" value="TAT_signal"/>
</dbReference>